<dbReference type="Proteomes" id="UP000286038">
    <property type="component" value="Unassembled WGS sequence"/>
</dbReference>
<feature type="region of interest" description="Disordered" evidence="1">
    <location>
        <begin position="245"/>
        <end position="272"/>
    </location>
</feature>
<dbReference type="PROSITE" id="PS51257">
    <property type="entry name" value="PROKAR_LIPOPROTEIN"/>
    <property type="match status" value="1"/>
</dbReference>
<dbReference type="InterPro" id="IPR032299">
    <property type="entry name" value="DUF4843"/>
</dbReference>
<reference evidence="2 3" key="1">
    <citation type="submission" date="2018-08" db="EMBL/GenBank/DDBJ databases">
        <title>A genome reference for cultivated species of the human gut microbiota.</title>
        <authorList>
            <person name="Zou Y."/>
            <person name="Xue W."/>
            <person name="Luo G."/>
        </authorList>
    </citation>
    <scope>NUCLEOTIDE SEQUENCE [LARGE SCALE GENOMIC DNA]</scope>
    <source>
        <strain evidence="2 3">AF34-33</strain>
    </source>
</reference>
<comment type="caution">
    <text evidence="2">The sequence shown here is derived from an EMBL/GenBank/DDBJ whole genome shotgun (WGS) entry which is preliminary data.</text>
</comment>
<sequence length="272" mass="31792">MKKINKYILWLLPFFGLFACEDEMGVYNSPENRLNFIYEPFTMADTVIPRTFVYDVETRVFDTVWLEVETMGYVEDHERSFALEQVKKGEGEQAVAGKHYIAFDDPLVADYYKIPAGKNTVRFPIILKRDPSLKQQEVTLCVQIGHNENFIPGYEKYQKKIIRVADILMQPKYWDFYASYYFAGKYGKVKHQFMIDATADLGIKMNDDFFYSLVGNPNSVDMGMTDYWFYFFTRKLAAENEARAARGEEPLREAPEPGETEGALVRFTRYER</sequence>
<dbReference type="RefSeq" id="WP_118451038.1">
    <property type="nucleotide sequence ID" value="NZ_CABJDM010000038.1"/>
</dbReference>
<evidence type="ECO:0000313" key="3">
    <source>
        <dbReference type="Proteomes" id="UP000286038"/>
    </source>
</evidence>
<gene>
    <name evidence="2" type="ORF">DWZ68_17125</name>
</gene>
<evidence type="ECO:0000256" key="1">
    <source>
        <dbReference type="SAM" id="MobiDB-lite"/>
    </source>
</evidence>
<feature type="compositionally biased region" description="Basic and acidic residues" evidence="1">
    <location>
        <begin position="245"/>
        <end position="255"/>
    </location>
</feature>
<protein>
    <submittedName>
        <fullName evidence="2">DUF4843 domain-containing protein</fullName>
    </submittedName>
</protein>
<name>A0A415QBL3_9BACT</name>
<dbReference type="Pfam" id="PF16132">
    <property type="entry name" value="DUF4843"/>
    <property type="match status" value="1"/>
</dbReference>
<dbReference type="AlphaFoldDB" id="A0A415QBL3"/>
<accession>A0A415QBL3</accession>
<organism evidence="2 3">
    <name type="scientific">Butyricimonas virosa</name>
    <dbReference type="NCBI Taxonomy" id="544645"/>
    <lineage>
        <taxon>Bacteria</taxon>
        <taxon>Pseudomonadati</taxon>
        <taxon>Bacteroidota</taxon>
        <taxon>Bacteroidia</taxon>
        <taxon>Bacteroidales</taxon>
        <taxon>Odoribacteraceae</taxon>
        <taxon>Butyricimonas</taxon>
    </lineage>
</organism>
<dbReference type="EMBL" id="QRPV01000038">
    <property type="protein sequence ID" value="RHM39180.1"/>
    <property type="molecule type" value="Genomic_DNA"/>
</dbReference>
<proteinExistence type="predicted"/>
<evidence type="ECO:0000313" key="2">
    <source>
        <dbReference type="EMBL" id="RHM39180.1"/>
    </source>
</evidence>